<dbReference type="Proteomes" id="UP001324115">
    <property type="component" value="Unassembled WGS sequence"/>
</dbReference>
<name>A0AAN7EEL0_QUERU</name>
<keyword evidence="2" id="KW-1185">Reference proteome</keyword>
<organism evidence="1 2">
    <name type="scientific">Quercus rubra</name>
    <name type="common">Northern red oak</name>
    <name type="synonym">Quercus borealis</name>
    <dbReference type="NCBI Taxonomy" id="3512"/>
    <lineage>
        <taxon>Eukaryota</taxon>
        <taxon>Viridiplantae</taxon>
        <taxon>Streptophyta</taxon>
        <taxon>Embryophyta</taxon>
        <taxon>Tracheophyta</taxon>
        <taxon>Spermatophyta</taxon>
        <taxon>Magnoliopsida</taxon>
        <taxon>eudicotyledons</taxon>
        <taxon>Gunneridae</taxon>
        <taxon>Pentapetalae</taxon>
        <taxon>rosids</taxon>
        <taxon>fabids</taxon>
        <taxon>Fagales</taxon>
        <taxon>Fagaceae</taxon>
        <taxon>Quercus</taxon>
    </lineage>
</organism>
<dbReference type="AlphaFoldDB" id="A0AAN7EEL0"/>
<evidence type="ECO:0000313" key="1">
    <source>
        <dbReference type="EMBL" id="KAK4569179.1"/>
    </source>
</evidence>
<gene>
    <name evidence="1" type="ORF">RGQ29_004540</name>
</gene>
<proteinExistence type="predicted"/>
<dbReference type="EMBL" id="JAXUIC010000010">
    <property type="protein sequence ID" value="KAK4569179.1"/>
    <property type="molecule type" value="Genomic_DNA"/>
</dbReference>
<accession>A0AAN7EEL0</accession>
<reference evidence="1 2" key="1">
    <citation type="journal article" date="2023" name="G3 (Bethesda)">
        <title>A haplotype-resolved chromosome-scale genome for Quercus rubra L. provides insights into the genetics of adaptive traits for red oak species.</title>
        <authorList>
            <person name="Kapoor B."/>
            <person name="Jenkins J."/>
            <person name="Schmutz J."/>
            <person name="Zhebentyayeva T."/>
            <person name="Kuelheim C."/>
            <person name="Coggeshall M."/>
            <person name="Heim C."/>
            <person name="Lasky J.R."/>
            <person name="Leites L."/>
            <person name="Islam-Faridi N."/>
            <person name="Romero-Severson J."/>
            <person name="DeLeo V.L."/>
            <person name="Lucas S.M."/>
            <person name="Lazic D."/>
            <person name="Gailing O."/>
            <person name="Carlson J."/>
            <person name="Staton M."/>
        </authorList>
    </citation>
    <scope>NUCLEOTIDE SEQUENCE [LARGE SCALE GENOMIC DNA]</scope>
    <source>
        <strain evidence="1">Pseudo-F2</strain>
    </source>
</reference>
<protein>
    <submittedName>
        <fullName evidence="1">Uncharacterized protein</fullName>
    </submittedName>
</protein>
<sequence>MGNPFAQSSYGQTNYVSNFQCQNNPYLNTYNPGWRNHPNFSWSNNQGLAKPPQQFPQQEKKPTLEDMFMQYIQKTNMAIQNNSASIHNLEVQISQLSSMLTERTAGTLPSNTFTNPKEHVKAISLRSG</sequence>
<evidence type="ECO:0000313" key="2">
    <source>
        <dbReference type="Proteomes" id="UP001324115"/>
    </source>
</evidence>
<comment type="caution">
    <text evidence="1">The sequence shown here is derived from an EMBL/GenBank/DDBJ whole genome shotgun (WGS) entry which is preliminary data.</text>
</comment>